<evidence type="ECO:0000313" key="4">
    <source>
        <dbReference type="Proteomes" id="UP000197361"/>
    </source>
</evidence>
<evidence type="ECO:0000313" key="3">
    <source>
        <dbReference type="EMBL" id="OWQ94952.1"/>
    </source>
</evidence>
<evidence type="ECO:0000256" key="2">
    <source>
        <dbReference type="SAM" id="SignalP"/>
    </source>
</evidence>
<protein>
    <submittedName>
        <fullName evidence="3">Uncharacterized protein</fullName>
    </submittedName>
</protein>
<feature type="region of interest" description="Disordered" evidence="1">
    <location>
        <begin position="15"/>
        <end position="37"/>
    </location>
</feature>
<dbReference type="OrthoDB" id="7411229at2"/>
<name>A0A246JQ68_9SPHN</name>
<dbReference type="Proteomes" id="UP000197361">
    <property type="component" value="Unassembled WGS sequence"/>
</dbReference>
<organism evidence="3 4">
    <name type="scientific">Sphingopyxis bauzanensis</name>
    <dbReference type="NCBI Taxonomy" id="651663"/>
    <lineage>
        <taxon>Bacteria</taxon>
        <taxon>Pseudomonadati</taxon>
        <taxon>Pseudomonadota</taxon>
        <taxon>Alphaproteobacteria</taxon>
        <taxon>Sphingomonadales</taxon>
        <taxon>Sphingomonadaceae</taxon>
        <taxon>Sphingopyxis</taxon>
    </lineage>
</organism>
<evidence type="ECO:0000256" key="1">
    <source>
        <dbReference type="SAM" id="MobiDB-lite"/>
    </source>
</evidence>
<dbReference type="AlphaFoldDB" id="A0A246JQ68"/>
<accession>A0A246JQ68</accession>
<reference evidence="3 4" key="1">
    <citation type="journal article" date="2010" name="Int. J. Syst. Evol. Microbiol.">
        <title>Sphingopyxis bauzanensis sp. nov., a psychrophilic bacterium isolated from soil.</title>
        <authorList>
            <person name="Zhang D.C."/>
            <person name="Liu H.C."/>
            <person name="Xin Y.H."/>
            <person name="Zhou Y.G."/>
            <person name="Schinner F."/>
            <person name="Margesin R."/>
        </authorList>
    </citation>
    <scope>NUCLEOTIDE SEQUENCE [LARGE SCALE GENOMIC DNA]</scope>
    <source>
        <strain evidence="3 4">DSM 22271</strain>
    </source>
</reference>
<dbReference type="EMBL" id="NISK01000004">
    <property type="protein sequence ID" value="OWQ94952.1"/>
    <property type="molecule type" value="Genomic_DNA"/>
</dbReference>
<comment type="caution">
    <text evidence="3">The sequence shown here is derived from an EMBL/GenBank/DDBJ whole genome shotgun (WGS) entry which is preliminary data.</text>
</comment>
<proteinExistence type="predicted"/>
<feature type="chain" id="PRO_5013032428" evidence="2">
    <location>
        <begin position="21"/>
        <end position="104"/>
    </location>
</feature>
<keyword evidence="2" id="KW-0732">Signal</keyword>
<sequence>MLHILTVLALAATPAASVPADDRTPPDKAPSSMTNSEIKTYNEGLAMTHPYYIKCRKIEESGSWVKKARVCRTNEQWKQAWAQGNQNARDTAEAMTRAPVNSSN</sequence>
<feature type="region of interest" description="Disordered" evidence="1">
    <location>
        <begin position="82"/>
        <end position="104"/>
    </location>
</feature>
<feature type="signal peptide" evidence="2">
    <location>
        <begin position="1"/>
        <end position="20"/>
    </location>
</feature>
<gene>
    <name evidence="3" type="ORF">CDQ92_18120</name>
</gene>
<keyword evidence="4" id="KW-1185">Reference proteome</keyword>
<dbReference type="RefSeq" id="WP_088443269.1">
    <property type="nucleotide sequence ID" value="NZ_BMMC01000011.1"/>
</dbReference>